<keyword evidence="2" id="KW-1185">Reference proteome</keyword>
<name>A0ACC1CR83_9NEOP</name>
<proteinExistence type="predicted"/>
<dbReference type="Proteomes" id="UP000824533">
    <property type="component" value="Linkage Group LG18"/>
</dbReference>
<sequence>MKDGVTLTSYVALTTCSEDAKKRERAKDGKNTQYTNEVHTISNDNEDRKWSAMRRTFPKLRRLVFRSYLTDSLNTHG</sequence>
<organism evidence="1 2">
    <name type="scientific">Dendrolimus kikuchii</name>
    <dbReference type="NCBI Taxonomy" id="765133"/>
    <lineage>
        <taxon>Eukaryota</taxon>
        <taxon>Metazoa</taxon>
        <taxon>Ecdysozoa</taxon>
        <taxon>Arthropoda</taxon>
        <taxon>Hexapoda</taxon>
        <taxon>Insecta</taxon>
        <taxon>Pterygota</taxon>
        <taxon>Neoptera</taxon>
        <taxon>Endopterygota</taxon>
        <taxon>Lepidoptera</taxon>
        <taxon>Glossata</taxon>
        <taxon>Ditrysia</taxon>
        <taxon>Bombycoidea</taxon>
        <taxon>Lasiocampidae</taxon>
        <taxon>Dendrolimus</taxon>
    </lineage>
</organism>
<evidence type="ECO:0000313" key="1">
    <source>
        <dbReference type="EMBL" id="KAJ0174085.1"/>
    </source>
</evidence>
<accession>A0ACC1CR83</accession>
<protein>
    <submittedName>
        <fullName evidence="1">Uncharacterized protein</fullName>
    </submittedName>
</protein>
<gene>
    <name evidence="1" type="ORF">K1T71_010231</name>
</gene>
<reference evidence="1 2" key="1">
    <citation type="journal article" date="2021" name="Front. Genet.">
        <title>Chromosome-Level Genome Assembly Reveals Significant Gene Expansion in the Toll and IMD Signaling Pathways of Dendrolimus kikuchii.</title>
        <authorList>
            <person name="Zhou J."/>
            <person name="Wu P."/>
            <person name="Xiong Z."/>
            <person name="Liu N."/>
            <person name="Zhao N."/>
            <person name="Ji M."/>
            <person name="Qiu Y."/>
            <person name="Yang B."/>
        </authorList>
    </citation>
    <scope>NUCLEOTIDE SEQUENCE [LARGE SCALE GENOMIC DNA]</scope>
    <source>
        <strain evidence="1">Ann1</strain>
    </source>
</reference>
<comment type="caution">
    <text evidence="1">The sequence shown here is derived from an EMBL/GenBank/DDBJ whole genome shotgun (WGS) entry which is preliminary data.</text>
</comment>
<evidence type="ECO:0000313" key="2">
    <source>
        <dbReference type="Proteomes" id="UP000824533"/>
    </source>
</evidence>
<dbReference type="EMBL" id="CM034404">
    <property type="protein sequence ID" value="KAJ0174085.1"/>
    <property type="molecule type" value="Genomic_DNA"/>
</dbReference>